<keyword evidence="1" id="KW-1185">Reference proteome</keyword>
<protein>
    <submittedName>
        <fullName evidence="2">Uncharacterized protein</fullName>
    </submittedName>
</protein>
<name>A0A914E6G8_9BILA</name>
<evidence type="ECO:0000313" key="1">
    <source>
        <dbReference type="Proteomes" id="UP000887540"/>
    </source>
</evidence>
<dbReference type="WBParaSite" id="ACRNAN_scaffold6023.g9651.t1">
    <property type="protein sequence ID" value="ACRNAN_scaffold6023.g9651.t1"/>
    <property type="gene ID" value="ACRNAN_scaffold6023.g9651"/>
</dbReference>
<organism evidence="1 2">
    <name type="scientific">Acrobeloides nanus</name>
    <dbReference type="NCBI Taxonomy" id="290746"/>
    <lineage>
        <taxon>Eukaryota</taxon>
        <taxon>Metazoa</taxon>
        <taxon>Ecdysozoa</taxon>
        <taxon>Nematoda</taxon>
        <taxon>Chromadorea</taxon>
        <taxon>Rhabditida</taxon>
        <taxon>Tylenchina</taxon>
        <taxon>Cephalobomorpha</taxon>
        <taxon>Cephaloboidea</taxon>
        <taxon>Cephalobidae</taxon>
        <taxon>Acrobeloides</taxon>
    </lineage>
</organism>
<evidence type="ECO:0000313" key="2">
    <source>
        <dbReference type="WBParaSite" id="ACRNAN_scaffold6023.g9651.t1"/>
    </source>
</evidence>
<sequence length="69" mass="7843">MSLLAVLARTTPVFMPDNNDIIFYKEEPILLRPLGSEYSLLNWIGSTPLKAKRNLVIGRGDLTFRPGRR</sequence>
<accession>A0A914E6G8</accession>
<reference evidence="2" key="1">
    <citation type="submission" date="2022-11" db="UniProtKB">
        <authorList>
            <consortium name="WormBaseParasite"/>
        </authorList>
    </citation>
    <scope>IDENTIFICATION</scope>
</reference>
<dbReference type="AlphaFoldDB" id="A0A914E6G8"/>
<proteinExistence type="predicted"/>
<dbReference type="Proteomes" id="UP000887540">
    <property type="component" value="Unplaced"/>
</dbReference>